<dbReference type="Pfam" id="PF00249">
    <property type="entry name" value="Myb_DNA-binding"/>
    <property type="match status" value="1"/>
</dbReference>
<dbReference type="GO" id="GO:0000976">
    <property type="term" value="F:transcription cis-regulatory region binding"/>
    <property type="evidence" value="ECO:0007669"/>
    <property type="project" value="TreeGrafter"/>
</dbReference>
<gene>
    <name evidence="6" type="ORF">QJS04_geneDACA019846</name>
</gene>
<dbReference type="SUPFAM" id="SSF46689">
    <property type="entry name" value="Homeodomain-like"/>
    <property type="match status" value="1"/>
</dbReference>
<evidence type="ECO:0000313" key="7">
    <source>
        <dbReference type="Proteomes" id="UP001179952"/>
    </source>
</evidence>
<evidence type="ECO:0000256" key="3">
    <source>
        <dbReference type="ARBA" id="ARBA00023242"/>
    </source>
</evidence>
<keyword evidence="3" id="KW-0539">Nucleus</keyword>
<dbReference type="InterPro" id="IPR001005">
    <property type="entry name" value="SANT/Myb"/>
</dbReference>
<dbReference type="PROSITE" id="PS50090">
    <property type="entry name" value="MYB_LIKE"/>
    <property type="match status" value="1"/>
</dbReference>
<protein>
    <submittedName>
        <fullName evidence="6">Transcription factor</fullName>
    </submittedName>
</protein>
<dbReference type="GO" id="GO:0030154">
    <property type="term" value="P:cell differentiation"/>
    <property type="evidence" value="ECO:0007669"/>
    <property type="project" value="TreeGrafter"/>
</dbReference>
<evidence type="ECO:0000313" key="6">
    <source>
        <dbReference type="EMBL" id="KAK1280724.1"/>
    </source>
</evidence>
<keyword evidence="7" id="KW-1185">Reference proteome</keyword>
<dbReference type="PROSITE" id="PS51294">
    <property type="entry name" value="HTH_MYB"/>
    <property type="match status" value="1"/>
</dbReference>
<dbReference type="Proteomes" id="UP001179952">
    <property type="component" value="Unassembled WGS sequence"/>
</dbReference>
<keyword evidence="2" id="KW-0238">DNA-binding</keyword>
<dbReference type="PANTHER" id="PTHR47998:SF91">
    <property type="entry name" value="MYB-RELATED PROTEIN 308-LIKE"/>
    <property type="match status" value="1"/>
</dbReference>
<dbReference type="InterPro" id="IPR015495">
    <property type="entry name" value="Myb_TF_plants"/>
</dbReference>
<dbReference type="GO" id="GO:0006355">
    <property type="term" value="P:regulation of DNA-templated transcription"/>
    <property type="evidence" value="ECO:0007669"/>
    <property type="project" value="TreeGrafter"/>
</dbReference>
<dbReference type="InterPro" id="IPR017930">
    <property type="entry name" value="Myb_dom"/>
</dbReference>
<name>A0AAV9BW29_ACOGR</name>
<dbReference type="CDD" id="cd00167">
    <property type="entry name" value="SANT"/>
    <property type="match status" value="1"/>
</dbReference>
<evidence type="ECO:0000256" key="2">
    <source>
        <dbReference type="ARBA" id="ARBA00023125"/>
    </source>
</evidence>
<dbReference type="Gene3D" id="1.10.10.60">
    <property type="entry name" value="Homeodomain-like"/>
    <property type="match status" value="2"/>
</dbReference>
<sequence>MYHHCHFEGLNRCRKSCRLRWLNHLNPKIKRGKFSEDEVDLIIKVHRLIGNRWSLIAGRIPGRTANDIKNFWNSWSKKNFKEKNICRVKSMGAQVIIKPQPHTLKKELLHARFLSSKPAITTTTAGAAEKSRIRCVEATD</sequence>
<evidence type="ECO:0000259" key="4">
    <source>
        <dbReference type="PROSITE" id="PS50090"/>
    </source>
</evidence>
<dbReference type="InterPro" id="IPR009057">
    <property type="entry name" value="Homeodomain-like_sf"/>
</dbReference>
<feature type="domain" description="Myb-like" evidence="4">
    <location>
        <begin position="26"/>
        <end position="76"/>
    </location>
</feature>
<comment type="caution">
    <text evidence="6">The sequence shown here is derived from an EMBL/GenBank/DDBJ whole genome shotgun (WGS) entry which is preliminary data.</text>
</comment>
<dbReference type="SMART" id="SM00717">
    <property type="entry name" value="SANT"/>
    <property type="match status" value="1"/>
</dbReference>
<reference evidence="6" key="1">
    <citation type="journal article" date="2023" name="Nat. Commun.">
        <title>Diploid and tetraploid genomes of Acorus and the evolution of monocots.</title>
        <authorList>
            <person name="Ma L."/>
            <person name="Liu K.W."/>
            <person name="Li Z."/>
            <person name="Hsiao Y.Y."/>
            <person name="Qi Y."/>
            <person name="Fu T."/>
            <person name="Tang G.D."/>
            <person name="Zhang D."/>
            <person name="Sun W.H."/>
            <person name="Liu D.K."/>
            <person name="Li Y."/>
            <person name="Chen G.Z."/>
            <person name="Liu X.D."/>
            <person name="Liao X.Y."/>
            <person name="Jiang Y.T."/>
            <person name="Yu X."/>
            <person name="Hao Y."/>
            <person name="Huang J."/>
            <person name="Zhao X.W."/>
            <person name="Ke S."/>
            <person name="Chen Y.Y."/>
            <person name="Wu W.L."/>
            <person name="Hsu J.L."/>
            <person name="Lin Y.F."/>
            <person name="Huang M.D."/>
            <person name="Li C.Y."/>
            <person name="Huang L."/>
            <person name="Wang Z.W."/>
            <person name="Zhao X."/>
            <person name="Zhong W.Y."/>
            <person name="Peng D.H."/>
            <person name="Ahmad S."/>
            <person name="Lan S."/>
            <person name="Zhang J.S."/>
            <person name="Tsai W.C."/>
            <person name="Van de Peer Y."/>
            <person name="Liu Z.J."/>
        </authorList>
    </citation>
    <scope>NUCLEOTIDE SEQUENCE</scope>
    <source>
        <strain evidence="6">SCP</strain>
    </source>
</reference>
<evidence type="ECO:0000259" key="5">
    <source>
        <dbReference type="PROSITE" id="PS51294"/>
    </source>
</evidence>
<reference evidence="6" key="2">
    <citation type="submission" date="2023-06" db="EMBL/GenBank/DDBJ databases">
        <authorList>
            <person name="Ma L."/>
            <person name="Liu K.-W."/>
            <person name="Li Z."/>
            <person name="Hsiao Y.-Y."/>
            <person name="Qi Y."/>
            <person name="Fu T."/>
            <person name="Tang G."/>
            <person name="Zhang D."/>
            <person name="Sun W.-H."/>
            <person name="Liu D.-K."/>
            <person name="Li Y."/>
            <person name="Chen G.-Z."/>
            <person name="Liu X.-D."/>
            <person name="Liao X.-Y."/>
            <person name="Jiang Y.-T."/>
            <person name="Yu X."/>
            <person name="Hao Y."/>
            <person name="Huang J."/>
            <person name="Zhao X.-W."/>
            <person name="Ke S."/>
            <person name="Chen Y.-Y."/>
            <person name="Wu W.-L."/>
            <person name="Hsu J.-L."/>
            <person name="Lin Y.-F."/>
            <person name="Huang M.-D."/>
            <person name="Li C.-Y."/>
            <person name="Huang L."/>
            <person name="Wang Z.-W."/>
            <person name="Zhao X."/>
            <person name="Zhong W.-Y."/>
            <person name="Peng D.-H."/>
            <person name="Ahmad S."/>
            <person name="Lan S."/>
            <person name="Zhang J.-S."/>
            <person name="Tsai W.-C."/>
            <person name="Van De Peer Y."/>
            <person name="Liu Z.-J."/>
        </authorList>
    </citation>
    <scope>NUCLEOTIDE SEQUENCE</scope>
    <source>
        <strain evidence="6">SCP</strain>
        <tissue evidence="6">Leaves</tissue>
    </source>
</reference>
<dbReference type="GO" id="GO:0005634">
    <property type="term" value="C:nucleus"/>
    <property type="evidence" value="ECO:0007669"/>
    <property type="project" value="UniProtKB-SubCell"/>
</dbReference>
<dbReference type="EMBL" id="JAUJYN010000001">
    <property type="protein sequence ID" value="KAK1280724.1"/>
    <property type="molecule type" value="Genomic_DNA"/>
</dbReference>
<organism evidence="6 7">
    <name type="scientific">Acorus gramineus</name>
    <name type="common">Dwarf sweet flag</name>
    <dbReference type="NCBI Taxonomy" id="55184"/>
    <lineage>
        <taxon>Eukaryota</taxon>
        <taxon>Viridiplantae</taxon>
        <taxon>Streptophyta</taxon>
        <taxon>Embryophyta</taxon>
        <taxon>Tracheophyta</taxon>
        <taxon>Spermatophyta</taxon>
        <taxon>Magnoliopsida</taxon>
        <taxon>Liliopsida</taxon>
        <taxon>Acoraceae</taxon>
        <taxon>Acorus</taxon>
    </lineage>
</organism>
<accession>A0AAV9BW29</accession>
<proteinExistence type="predicted"/>
<dbReference type="PANTHER" id="PTHR47998">
    <property type="entry name" value="TRANSCRIPTION FACTOR MYB51-LIKE ISOFORM X1"/>
    <property type="match status" value="1"/>
</dbReference>
<dbReference type="AlphaFoldDB" id="A0AAV9BW29"/>
<evidence type="ECO:0000256" key="1">
    <source>
        <dbReference type="ARBA" id="ARBA00004123"/>
    </source>
</evidence>
<feature type="domain" description="HTH myb-type" evidence="5">
    <location>
        <begin position="26"/>
        <end position="80"/>
    </location>
</feature>
<comment type="subcellular location">
    <subcellularLocation>
        <location evidence="1">Nucleus</location>
    </subcellularLocation>
</comment>